<dbReference type="CDD" id="cd00397">
    <property type="entry name" value="DNA_BRE_C"/>
    <property type="match status" value="1"/>
</dbReference>
<dbReference type="Proteomes" id="UP000027337">
    <property type="component" value="Unassembled WGS sequence"/>
</dbReference>
<comment type="caution">
    <text evidence="7">The sequence shown here is derived from an EMBL/GenBank/DDBJ whole genome shotgun (WGS) entry which is preliminary data.</text>
</comment>
<dbReference type="AlphaFoldDB" id="A0A061SKP5"/>
<reference evidence="7 8" key="1">
    <citation type="journal article" date="2014" name="Genome Announc.">
        <title>Draft Genome Sequences of Two Isolates of the Roseobacter Group, Sulfitobacter sp. Strains 3SOLIMAR09 and 1FIGIMAR09, from Harbors of Mallorca Island (Mediterranean Sea).</title>
        <authorList>
            <person name="Mas-Llado M."/>
            <person name="Pina-Villalonga J.M."/>
            <person name="Brunet-Galmes I."/>
            <person name="Nogales B."/>
            <person name="Bosch R."/>
        </authorList>
    </citation>
    <scope>NUCLEOTIDE SEQUENCE [LARGE SCALE GENOMIC DNA]</scope>
    <source>
        <strain evidence="7 8">1FIGIMAR09</strain>
    </source>
</reference>
<dbReference type="InterPro" id="IPR011010">
    <property type="entry name" value="DNA_brk_join_enz"/>
</dbReference>
<keyword evidence="2" id="KW-0229">DNA integration</keyword>
<dbReference type="GO" id="GO:0003677">
    <property type="term" value="F:DNA binding"/>
    <property type="evidence" value="ECO:0007669"/>
    <property type="project" value="UniProtKB-KW"/>
</dbReference>
<name>A0A061SKP5_9RHOB</name>
<keyword evidence="4" id="KW-0233">DNA recombination</keyword>
<evidence type="ECO:0000256" key="3">
    <source>
        <dbReference type="ARBA" id="ARBA00023125"/>
    </source>
</evidence>
<dbReference type="GO" id="GO:0006310">
    <property type="term" value="P:DNA recombination"/>
    <property type="evidence" value="ECO:0007669"/>
    <property type="project" value="UniProtKB-KW"/>
</dbReference>
<sequence>MRKVIEENERMKRKYVFYLEEADGLDEKSTDKVLVAILKFEQSTGFKPFKRFHIEQAAKFKTYLSQAKNRRGQPLSHSTVEATLTLVRKFFHWLAGQEGYKKVLTYADSRYFNNNRKSARIAHTANDKEAPSPEAAFHAFQAMPSATEFEKRDQALFAFFMLTGARVGAVASLRLKHIDLFQGKVFQDPREVNTKAAKAIDTVFMPVDPAYLECFTAWIDYLRKEKFFGDNDALFPKAQMGLAETGGFQKIGLSRDPFATTTPLNKIIRNAFAMVQLPQYTPHAFRTTLIKMANDLCDTVEEFKAWGMNIGHENMAVTMGSYLPIPKQRKEELIKRLKSG</sequence>
<dbReference type="STRING" id="83219.PM02_19310"/>
<evidence type="ECO:0000259" key="6">
    <source>
        <dbReference type="PROSITE" id="PS51898"/>
    </source>
</evidence>
<dbReference type="InterPro" id="IPR002104">
    <property type="entry name" value="Integrase_catalytic"/>
</dbReference>
<dbReference type="Gene3D" id="1.10.443.10">
    <property type="entry name" value="Intergrase catalytic core"/>
    <property type="match status" value="1"/>
</dbReference>
<dbReference type="SUPFAM" id="SSF56349">
    <property type="entry name" value="DNA breaking-rejoining enzymes"/>
    <property type="match status" value="1"/>
</dbReference>
<keyword evidence="3" id="KW-0238">DNA-binding</keyword>
<dbReference type="InterPro" id="IPR013762">
    <property type="entry name" value="Integrase-like_cat_sf"/>
</dbReference>
<dbReference type="InterPro" id="IPR050090">
    <property type="entry name" value="Tyrosine_recombinase_XerCD"/>
</dbReference>
<proteinExistence type="inferred from homology"/>
<comment type="similarity">
    <text evidence="1">Belongs to the 'phage' integrase family.</text>
</comment>
<dbReference type="eggNOG" id="COG4974">
    <property type="taxonomic scope" value="Bacteria"/>
</dbReference>
<evidence type="ECO:0000313" key="8">
    <source>
        <dbReference type="Proteomes" id="UP000027337"/>
    </source>
</evidence>
<dbReference type="Pfam" id="PF00589">
    <property type="entry name" value="Phage_integrase"/>
    <property type="match status" value="1"/>
</dbReference>
<keyword evidence="8" id="KW-1185">Reference proteome</keyword>
<protein>
    <submittedName>
        <fullName evidence="7">Integrase</fullName>
    </submittedName>
</protein>
<evidence type="ECO:0000256" key="5">
    <source>
        <dbReference type="SAM" id="Coils"/>
    </source>
</evidence>
<dbReference type="RefSeq" id="WP_037911701.1">
    <property type="nucleotide sequence ID" value="NZ_JEMU01000030.1"/>
</dbReference>
<feature type="coiled-coil region" evidence="5">
    <location>
        <begin position="1"/>
        <end position="28"/>
    </location>
</feature>
<dbReference type="PANTHER" id="PTHR30349:SF41">
    <property type="entry name" value="INTEGRASE_RECOMBINASE PROTEIN MJ0367-RELATED"/>
    <property type="match status" value="1"/>
</dbReference>
<dbReference type="GO" id="GO:0015074">
    <property type="term" value="P:DNA integration"/>
    <property type="evidence" value="ECO:0007669"/>
    <property type="project" value="UniProtKB-KW"/>
</dbReference>
<keyword evidence="5" id="KW-0175">Coiled coil</keyword>
<dbReference type="PANTHER" id="PTHR30349">
    <property type="entry name" value="PHAGE INTEGRASE-RELATED"/>
    <property type="match status" value="1"/>
</dbReference>
<gene>
    <name evidence="7" type="ORF">PM02_19310</name>
</gene>
<evidence type="ECO:0000256" key="2">
    <source>
        <dbReference type="ARBA" id="ARBA00022908"/>
    </source>
</evidence>
<dbReference type="PROSITE" id="PS51898">
    <property type="entry name" value="TYR_RECOMBINASE"/>
    <property type="match status" value="1"/>
</dbReference>
<dbReference type="EMBL" id="JEMU01000030">
    <property type="protein sequence ID" value="KAJ01447.1"/>
    <property type="molecule type" value="Genomic_DNA"/>
</dbReference>
<evidence type="ECO:0000313" key="7">
    <source>
        <dbReference type="EMBL" id="KAJ01447.1"/>
    </source>
</evidence>
<evidence type="ECO:0000256" key="4">
    <source>
        <dbReference type="ARBA" id="ARBA00023172"/>
    </source>
</evidence>
<organism evidence="7 8">
    <name type="scientific">Sulfitobacter mediterraneus</name>
    <dbReference type="NCBI Taxonomy" id="83219"/>
    <lineage>
        <taxon>Bacteria</taxon>
        <taxon>Pseudomonadati</taxon>
        <taxon>Pseudomonadota</taxon>
        <taxon>Alphaproteobacteria</taxon>
        <taxon>Rhodobacterales</taxon>
        <taxon>Roseobacteraceae</taxon>
        <taxon>Sulfitobacter</taxon>
    </lineage>
</organism>
<accession>A0A061SKP5</accession>
<evidence type="ECO:0000256" key="1">
    <source>
        <dbReference type="ARBA" id="ARBA00008857"/>
    </source>
</evidence>
<feature type="domain" description="Tyr recombinase" evidence="6">
    <location>
        <begin position="126"/>
        <end position="335"/>
    </location>
</feature>